<protein>
    <recommendedName>
        <fullName evidence="2">OTU domain-containing protein</fullName>
    </recommendedName>
</protein>
<sequence>MSLRKLIKDTQKKTNPSYFLKYFKQDDTYSIVKANCVEVEQLEAGTSCRVRDGKDFHDGTIVTFGDKKDVSNAAGDIIEKIEKESAENLEKESAKNMEKQYHRIKKPKIEKGKEGEEARKPSERKEADSSERILCHSPPPLPPPLALVELKTQAACSTETGRYSATYMNSNGSTPSAPSACNLPQHTDPVTPTNEPVKAIITNTTVHTGNRRKIDFNAPLLNPDIVINKYPKLKTLSQVGQSFIHTEEPVPSEEEDNVLGATEDEKPTPGEPDCTFTLDTPCKSNLHIDASSNCMVVTETTQLVKFVEQYSICQETNCQGKLKVNSIELAGLGGAASLSFGCTNCGSCNVKFETSSQRENGDAAVSKILQVATICSGASYAIYKKMFHHILGMHTVSDSVFFGTLKEMYDHLKDILDGICLEARKEMQDMDQEKLGSWQRAVTCGDVVWLTRGSFSRNCTCTVRNYLTGALLYYCHICQKGSDNLCQDDIYEGISKAAEGFGANEVFKLMVKDQMNVECHIQDGDSTSENVVLKHFPLCRVLRCCNHVAKNHAIKLDKLRKLKEMTTNDGVRVECYCKGKKHAKHCGCLTEKFIRKAKASFQMCLTNAGTDPNAFSEKLMNLALHHFQDEHQWDGGQCDFHPLVVCSCGSCTDKYNLKCHEKLYKSDQVMKCPFHTLAYKLECQEKAGLADVLIHPEIGKVTTNPVEALHNVLVRYRSKNWNLARLHYHVSTNIGLIQGCMTYLFTKRGPQYHWILDILKRMCLPVVQNLPSILEKLNADRFFDIESKKTNVAKARRKLYKRKRKVLEHQRRQLFVKESAINHDYGRDASTEEVIADASTDKCKCGSTDHRRTSHKSCPLRRTCDTATGIDTSCDINASKSDDNVSEYDDDCYDFECSLSDKTVVESCACPNFPCHKWDCPDNERNRKRAMDSSLTPGALWTPPLKKMGLNSPKVPSPLVLSKIKDQSTPALGSVIVPCNASTAEKVGSATVSTPSFILGKTLEMSVSKCCSPSNTLVLPQIPQQSTPVVHISHTVSTVHKVGSHSTCTPTSVDNMPEVHISLSKCPSPSMTPGPSKLNKQSSHLAVAKTVGSPSVHTPILLQNKKWDFSVPLTSVPSKSTPTSIHKMREVQVSLSKCPSPSMTPSPSKLKEQSFHLAVAEEVGSPSVCTPSLFENKKLELSVPRCLLTPFPFKMKDHRTTGVDSVTVPHNDFVGRKVETKSFHSLESDCLIDEEKTKGALKVLHEMLPPPSTNRDWVQKAVAIISKLSGIAVVQRVDAVKQVPCREIAPHIRDEIVGDGAYFYRTISKAITGTEDNHFAVRMSLINFMLDPANVLAFGRLVRSGIYYDIDALKAVRSHINRHKLYLETSWSTEYEVFAAATMFQVKIMVFSEYSNYRDWHTYVPRFTNETCMTPMKVMLYLYHINCNHYDLVIPVLD</sequence>
<dbReference type="InParanoid" id="A0A1X7UVB7"/>
<feature type="region of interest" description="Disordered" evidence="1">
    <location>
        <begin position="88"/>
        <end position="141"/>
    </location>
</feature>
<name>A0A1X7UVB7_AMPQE</name>
<dbReference type="EnsemblMetazoa" id="Aqu2.1.31327_001">
    <property type="protein sequence ID" value="Aqu2.1.31327_001"/>
    <property type="gene ID" value="Aqu2.1.31327"/>
</dbReference>
<proteinExistence type="predicted"/>
<feature type="domain" description="OTU" evidence="2">
    <location>
        <begin position="1291"/>
        <end position="1436"/>
    </location>
</feature>
<dbReference type="eggNOG" id="ENOG502RZMF">
    <property type="taxonomic scope" value="Eukaryota"/>
</dbReference>
<dbReference type="PROSITE" id="PS50802">
    <property type="entry name" value="OTU"/>
    <property type="match status" value="1"/>
</dbReference>
<feature type="compositionally biased region" description="Basic and acidic residues" evidence="1">
    <location>
        <begin position="88"/>
        <end position="134"/>
    </location>
</feature>
<reference evidence="3" key="1">
    <citation type="submission" date="2017-05" db="UniProtKB">
        <authorList>
            <consortium name="EnsemblMetazoa"/>
        </authorList>
    </citation>
    <scope>IDENTIFICATION</scope>
</reference>
<dbReference type="InterPro" id="IPR003323">
    <property type="entry name" value="OTU_dom"/>
</dbReference>
<evidence type="ECO:0000313" key="3">
    <source>
        <dbReference type="EnsemblMetazoa" id="Aqu2.1.31327_001"/>
    </source>
</evidence>
<evidence type="ECO:0000256" key="1">
    <source>
        <dbReference type="SAM" id="MobiDB-lite"/>
    </source>
</evidence>
<dbReference type="PANTHER" id="PTHR34485:SF2">
    <property type="entry name" value="PROLINE RICH, LACRIMAL 1"/>
    <property type="match status" value="1"/>
</dbReference>
<accession>A0A1X7UVB7</accession>
<evidence type="ECO:0000259" key="2">
    <source>
        <dbReference type="PROSITE" id="PS50802"/>
    </source>
</evidence>
<organism evidence="3">
    <name type="scientific">Amphimedon queenslandica</name>
    <name type="common">Sponge</name>
    <dbReference type="NCBI Taxonomy" id="400682"/>
    <lineage>
        <taxon>Eukaryota</taxon>
        <taxon>Metazoa</taxon>
        <taxon>Porifera</taxon>
        <taxon>Demospongiae</taxon>
        <taxon>Heteroscleromorpha</taxon>
        <taxon>Haplosclerida</taxon>
        <taxon>Niphatidae</taxon>
        <taxon>Amphimedon</taxon>
    </lineage>
</organism>
<feature type="region of interest" description="Disordered" evidence="1">
    <location>
        <begin position="247"/>
        <end position="273"/>
    </location>
</feature>
<dbReference type="Gene3D" id="3.90.70.80">
    <property type="match status" value="1"/>
</dbReference>
<dbReference type="PANTHER" id="PTHR34485">
    <property type="entry name" value="PROLINE-RICH, LACRIMAL 1"/>
    <property type="match status" value="1"/>
</dbReference>
<dbReference type="CDD" id="cd22755">
    <property type="entry name" value="OTU_CeDUB-like"/>
    <property type="match status" value="1"/>
</dbReference>